<reference evidence="8" key="1">
    <citation type="submission" date="2023-10" db="EMBL/GenBank/DDBJ databases">
        <authorList>
            <person name="Noh H."/>
        </authorList>
    </citation>
    <scope>NUCLEOTIDE SEQUENCE</scope>
    <source>
        <strain evidence="8">DUCC4014</strain>
    </source>
</reference>
<feature type="region of interest" description="Disordered" evidence="6">
    <location>
        <begin position="375"/>
        <end position="427"/>
    </location>
</feature>
<dbReference type="PROSITE" id="PS50048">
    <property type="entry name" value="ZN2_CY6_FUNGAL_2"/>
    <property type="match status" value="1"/>
</dbReference>
<evidence type="ECO:0000256" key="6">
    <source>
        <dbReference type="SAM" id="MobiDB-lite"/>
    </source>
</evidence>
<feature type="domain" description="Zn(2)-C6 fungal-type" evidence="7">
    <location>
        <begin position="190"/>
        <end position="220"/>
    </location>
</feature>
<evidence type="ECO:0000256" key="2">
    <source>
        <dbReference type="ARBA" id="ARBA00022723"/>
    </source>
</evidence>
<dbReference type="InterPro" id="IPR050815">
    <property type="entry name" value="TF_fung"/>
</dbReference>
<dbReference type="GO" id="GO:0000981">
    <property type="term" value="F:DNA-binding transcription factor activity, RNA polymerase II-specific"/>
    <property type="evidence" value="ECO:0007669"/>
    <property type="project" value="InterPro"/>
</dbReference>
<dbReference type="Proteomes" id="UP000827549">
    <property type="component" value="Chromosome 2"/>
</dbReference>
<dbReference type="GO" id="GO:0008270">
    <property type="term" value="F:zinc ion binding"/>
    <property type="evidence" value="ECO:0007669"/>
    <property type="project" value="InterPro"/>
</dbReference>
<evidence type="ECO:0000256" key="1">
    <source>
        <dbReference type="ARBA" id="ARBA00004123"/>
    </source>
</evidence>
<feature type="compositionally biased region" description="Low complexity" evidence="6">
    <location>
        <begin position="131"/>
        <end position="149"/>
    </location>
</feature>
<dbReference type="CDD" id="cd00067">
    <property type="entry name" value="GAL4"/>
    <property type="match status" value="1"/>
</dbReference>
<feature type="compositionally biased region" description="Low complexity" evidence="6">
    <location>
        <begin position="230"/>
        <end position="241"/>
    </location>
</feature>
<dbReference type="SUPFAM" id="SSF57701">
    <property type="entry name" value="Zn2/Cys6 DNA-binding domain"/>
    <property type="match status" value="1"/>
</dbReference>
<keyword evidence="4" id="KW-0804">Transcription</keyword>
<feature type="region of interest" description="Disordered" evidence="6">
    <location>
        <begin position="223"/>
        <end position="249"/>
    </location>
</feature>
<keyword evidence="5" id="KW-0539">Nucleus</keyword>
<keyword evidence="3" id="KW-0805">Transcription regulation</keyword>
<evidence type="ECO:0000256" key="4">
    <source>
        <dbReference type="ARBA" id="ARBA00023163"/>
    </source>
</evidence>
<feature type="compositionally biased region" description="Pro residues" evidence="6">
    <location>
        <begin position="37"/>
        <end position="72"/>
    </location>
</feature>
<dbReference type="Pfam" id="PF04082">
    <property type="entry name" value="Fungal_trans"/>
    <property type="match status" value="1"/>
</dbReference>
<dbReference type="GO" id="GO:0006351">
    <property type="term" value="P:DNA-templated transcription"/>
    <property type="evidence" value="ECO:0007669"/>
    <property type="project" value="InterPro"/>
</dbReference>
<evidence type="ECO:0000313" key="9">
    <source>
        <dbReference type="Proteomes" id="UP000827549"/>
    </source>
</evidence>
<dbReference type="PANTHER" id="PTHR47338:SF29">
    <property type="entry name" value="ZN(2)-C6 FUNGAL-TYPE DOMAIN-CONTAINING PROTEIN"/>
    <property type="match status" value="1"/>
</dbReference>
<evidence type="ECO:0000256" key="3">
    <source>
        <dbReference type="ARBA" id="ARBA00023015"/>
    </source>
</evidence>
<sequence>MRNPDPLGTSDGADLTSIGGDHHLSWIQHNNHLPLSTPLPPTPPQHQQPLGLPLPLPLPPPLLPPPQQPPPRSLESSLQHPSHDPPPTGHAPSPPCLAVASSQPGTVADTLLASPELLVLMNGQPPTPPTANSAMADSMHDSSSSATSDAEARSRPDPIRQPSDKDLPTTAPKKVDVSHFPHYGLKRGMACTFCRRRKLRCSGDRPTCSNCIKYTKVCEYGPPVKEPKPNSRQNSQQSSSSVPRYSIPGPDVLMPSQVLPIQQHGPSGLPSQSGVYNAQAVPQQYNYLMPTATQNDGLGIAGMAGAGFQPSMFQQQSQYVPMMSTPGMMPFGTTGASFTGAQGWLGGEGIVQTQPFDASPHFHQGVLTSEPFDMAQGSLSAQQQQQQLPNSASLSQLPSDTSTPEQAITSQSTDSSTHGGGTTGSKVSSLYRHNASLHYVSDIQSVEGLTERLGEFLFSPNASAISEEEAIKRRKQSSGHSSKDMPVTPGSVSRLRTEYDGLQDVTRTVLLDCFLEHATLFFEMSIPRFRYRMTFSDRRRPNLALLNAMYLWATRISNSPQMVNMEKYFFEQACKALDSSTSSVDRLIDSVRAAMLLAAYSHSSGRHHEGWCLAGLATRLVLSCGLHRIPSCVHRPEQPKNPFLRNRFFLLPPPDDAVELGERIHAFWAVFAIDRCGALATGYSAGIRDEDITTPFGRHLADIASGMVTERDDVTVRDLYKGTASGAENDTHYTKWVKCVAILERSAKLVFLEPEEDSPYALAWNQYSLTVHRDPGQSQPPEYLNQPKYRNPRHYRECLLAVEQLVGQIGEEGVFPVYRKLHAEQDGMEQPNIPSNIVMLHHLITAVHMVLHDINSLGVENTEALRAARKSVQLFRTLPKLPFTDVDAFVVLVWSMISKVLIKEVHRLSLAGDHEGARSVGLEADTVVEEINRIGETMYLARTQARAIEELKNAAFAAGNKDANNPPLAMPQLESFMFPQHM</sequence>
<dbReference type="GeneID" id="87805417"/>
<dbReference type="Pfam" id="PF00172">
    <property type="entry name" value="Zn_clus"/>
    <property type="match status" value="1"/>
</dbReference>
<dbReference type="SMART" id="SM00066">
    <property type="entry name" value="GAL4"/>
    <property type="match status" value="1"/>
</dbReference>
<evidence type="ECO:0000259" key="7">
    <source>
        <dbReference type="PROSITE" id="PS50048"/>
    </source>
</evidence>
<dbReference type="EMBL" id="CP086715">
    <property type="protein sequence ID" value="WOO78625.1"/>
    <property type="molecule type" value="Genomic_DNA"/>
</dbReference>
<dbReference type="Gene3D" id="4.10.240.10">
    <property type="entry name" value="Zn(2)-C6 fungal-type DNA-binding domain"/>
    <property type="match status" value="1"/>
</dbReference>
<evidence type="ECO:0000313" key="8">
    <source>
        <dbReference type="EMBL" id="WOO78625.1"/>
    </source>
</evidence>
<feature type="region of interest" description="Disordered" evidence="6">
    <location>
        <begin position="1"/>
        <end position="102"/>
    </location>
</feature>
<feature type="region of interest" description="Disordered" evidence="6">
    <location>
        <begin position="467"/>
        <end position="492"/>
    </location>
</feature>
<dbReference type="InterPro" id="IPR001138">
    <property type="entry name" value="Zn2Cys6_DnaBD"/>
</dbReference>
<dbReference type="PANTHER" id="PTHR47338">
    <property type="entry name" value="ZN(II)2CYS6 TRANSCRIPTION FACTOR (EUROFUNG)-RELATED"/>
    <property type="match status" value="1"/>
</dbReference>
<feature type="region of interest" description="Disordered" evidence="6">
    <location>
        <begin position="120"/>
        <end position="176"/>
    </location>
</feature>
<dbReference type="CDD" id="cd12148">
    <property type="entry name" value="fungal_TF_MHR"/>
    <property type="match status" value="1"/>
</dbReference>
<dbReference type="AlphaFoldDB" id="A0AAF0Y230"/>
<proteinExistence type="predicted"/>
<organism evidence="8 9">
    <name type="scientific">Vanrija pseudolonga</name>
    <dbReference type="NCBI Taxonomy" id="143232"/>
    <lineage>
        <taxon>Eukaryota</taxon>
        <taxon>Fungi</taxon>
        <taxon>Dikarya</taxon>
        <taxon>Basidiomycota</taxon>
        <taxon>Agaricomycotina</taxon>
        <taxon>Tremellomycetes</taxon>
        <taxon>Trichosporonales</taxon>
        <taxon>Trichosporonaceae</taxon>
        <taxon>Vanrija</taxon>
    </lineage>
</organism>
<keyword evidence="9" id="KW-1185">Reference proteome</keyword>
<keyword evidence="2" id="KW-0479">Metal-binding</keyword>
<comment type="subcellular location">
    <subcellularLocation>
        <location evidence="1">Nucleus</location>
    </subcellularLocation>
</comment>
<gene>
    <name evidence="8" type="primary">SPBC1773.12</name>
    <name evidence="8" type="ORF">LOC62_02G002169</name>
</gene>
<name>A0AAF0Y230_9TREE</name>
<feature type="compositionally biased region" description="Low complexity" evidence="6">
    <location>
        <begin position="378"/>
        <end position="399"/>
    </location>
</feature>
<feature type="compositionally biased region" description="Basic and acidic residues" evidence="6">
    <location>
        <begin position="150"/>
        <end position="176"/>
    </location>
</feature>
<accession>A0AAF0Y230</accession>
<dbReference type="PROSITE" id="PS00463">
    <property type="entry name" value="ZN2_CY6_FUNGAL_1"/>
    <property type="match status" value="1"/>
</dbReference>
<dbReference type="SMART" id="SM00906">
    <property type="entry name" value="Fungal_trans"/>
    <property type="match status" value="1"/>
</dbReference>
<dbReference type="InterPro" id="IPR007219">
    <property type="entry name" value="XnlR_reg_dom"/>
</dbReference>
<feature type="compositionally biased region" description="Pro residues" evidence="6">
    <location>
        <begin position="84"/>
        <end position="95"/>
    </location>
</feature>
<evidence type="ECO:0000256" key="5">
    <source>
        <dbReference type="ARBA" id="ARBA00023242"/>
    </source>
</evidence>
<dbReference type="GO" id="GO:0003677">
    <property type="term" value="F:DNA binding"/>
    <property type="evidence" value="ECO:0007669"/>
    <property type="project" value="InterPro"/>
</dbReference>
<dbReference type="InterPro" id="IPR036864">
    <property type="entry name" value="Zn2-C6_fun-type_DNA-bd_sf"/>
</dbReference>
<dbReference type="RefSeq" id="XP_062624657.1">
    <property type="nucleotide sequence ID" value="XM_062768673.1"/>
</dbReference>
<dbReference type="GO" id="GO:0005634">
    <property type="term" value="C:nucleus"/>
    <property type="evidence" value="ECO:0007669"/>
    <property type="project" value="UniProtKB-SubCell"/>
</dbReference>
<protein>
    <submittedName>
        <fullName evidence="8">Purtative transcriptional regulatory protein</fullName>
    </submittedName>
</protein>